<dbReference type="Pfam" id="PF07690">
    <property type="entry name" value="MFS_1"/>
    <property type="match status" value="1"/>
</dbReference>
<feature type="transmembrane region" description="Helical" evidence="7">
    <location>
        <begin position="222"/>
        <end position="244"/>
    </location>
</feature>
<feature type="transmembrane region" description="Helical" evidence="7">
    <location>
        <begin position="126"/>
        <end position="146"/>
    </location>
</feature>
<comment type="similarity">
    <text evidence="2">Belongs to the major facilitator superfamily. TCR/Tet family.</text>
</comment>
<feature type="domain" description="Major facilitator superfamily (MFS) profile" evidence="8">
    <location>
        <begin position="29"/>
        <end position="519"/>
    </location>
</feature>
<dbReference type="Proteomes" id="UP001153618">
    <property type="component" value="Unassembled WGS sequence"/>
</dbReference>
<dbReference type="PANTHER" id="PTHR23501:SF199">
    <property type="entry name" value="MFS EFFLUX TRANSPORTER INPD-RELATED"/>
    <property type="match status" value="1"/>
</dbReference>
<name>A0A9W4MW46_PENOL</name>
<dbReference type="EMBL" id="CAJVOS010000027">
    <property type="protein sequence ID" value="CAG8117522.1"/>
    <property type="molecule type" value="Genomic_DNA"/>
</dbReference>
<dbReference type="PROSITE" id="PS50850">
    <property type="entry name" value="MFS"/>
    <property type="match status" value="1"/>
</dbReference>
<dbReference type="SUPFAM" id="SSF103473">
    <property type="entry name" value="MFS general substrate transporter"/>
    <property type="match status" value="1"/>
</dbReference>
<evidence type="ECO:0000256" key="5">
    <source>
        <dbReference type="ARBA" id="ARBA00023136"/>
    </source>
</evidence>
<dbReference type="GO" id="GO:0005886">
    <property type="term" value="C:plasma membrane"/>
    <property type="evidence" value="ECO:0007669"/>
    <property type="project" value="TreeGrafter"/>
</dbReference>
<feature type="transmembrane region" description="Helical" evidence="7">
    <location>
        <begin position="496"/>
        <end position="514"/>
    </location>
</feature>
<gene>
    <name evidence="9" type="ORF">POLS_LOCUS5136</name>
</gene>
<evidence type="ECO:0000256" key="7">
    <source>
        <dbReference type="SAM" id="Phobius"/>
    </source>
</evidence>
<proteinExistence type="inferred from homology"/>
<feature type="region of interest" description="Disordered" evidence="6">
    <location>
        <begin position="521"/>
        <end position="540"/>
    </location>
</feature>
<feature type="transmembrane region" description="Helical" evidence="7">
    <location>
        <begin position="256"/>
        <end position="273"/>
    </location>
</feature>
<organism evidence="9 10">
    <name type="scientific">Penicillium olsonii</name>
    <dbReference type="NCBI Taxonomy" id="99116"/>
    <lineage>
        <taxon>Eukaryota</taxon>
        <taxon>Fungi</taxon>
        <taxon>Dikarya</taxon>
        <taxon>Ascomycota</taxon>
        <taxon>Pezizomycotina</taxon>
        <taxon>Eurotiomycetes</taxon>
        <taxon>Eurotiomycetidae</taxon>
        <taxon>Eurotiales</taxon>
        <taxon>Aspergillaceae</taxon>
        <taxon>Penicillium</taxon>
    </lineage>
</organism>
<protein>
    <recommendedName>
        <fullName evidence="8">Major facilitator superfamily (MFS) profile domain-containing protein</fullName>
    </recommendedName>
</protein>
<feature type="transmembrane region" description="Helical" evidence="7">
    <location>
        <begin position="35"/>
        <end position="54"/>
    </location>
</feature>
<feature type="transmembrane region" description="Helical" evidence="7">
    <location>
        <begin position="421"/>
        <end position="445"/>
    </location>
</feature>
<evidence type="ECO:0000256" key="1">
    <source>
        <dbReference type="ARBA" id="ARBA00004141"/>
    </source>
</evidence>
<feature type="transmembrane region" description="Helical" evidence="7">
    <location>
        <begin position="294"/>
        <end position="315"/>
    </location>
</feature>
<evidence type="ECO:0000256" key="3">
    <source>
        <dbReference type="ARBA" id="ARBA00022692"/>
    </source>
</evidence>
<dbReference type="Gene3D" id="1.20.1250.20">
    <property type="entry name" value="MFS general substrate transporter like domains"/>
    <property type="match status" value="1"/>
</dbReference>
<keyword evidence="10" id="KW-1185">Reference proteome</keyword>
<accession>A0A9W4MW46</accession>
<evidence type="ECO:0000256" key="2">
    <source>
        <dbReference type="ARBA" id="ARBA00007520"/>
    </source>
</evidence>
<comment type="caution">
    <text evidence="9">The sequence shown here is derived from an EMBL/GenBank/DDBJ whole genome shotgun (WGS) entry which is preliminary data.</text>
</comment>
<feature type="transmembrane region" description="Helical" evidence="7">
    <location>
        <begin position="335"/>
        <end position="353"/>
    </location>
</feature>
<feature type="transmembrane region" description="Helical" evidence="7">
    <location>
        <begin position="66"/>
        <end position="84"/>
    </location>
</feature>
<feature type="transmembrane region" description="Helical" evidence="7">
    <location>
        <begin position="385"/>
        <end position="409"/>
    </location>
</feature>
<evidence type="ECO:0000313" key="9">
    <source>
        <dbReference type="EMBL" id="CAG8117522.1"/>
    </source>
</evidence>
<dbReference type="AlphaFoldDB" id="A0A9W4MW46"/>
<evidence type="ECO:0000256" key="6">
    <source>
        <dbReference type="SAM" id="MobiDB-lite"/>
    </source>
</evidence>
<sequence length="540" mass="57707">MSEPKVDQSSQEDTPIASDTTGDDENVPSLSTWRLAFVTTGILLTYLTVATALPTIASEFNSTQDIGAYGSAFLLPQAVLQPFFGKLYAVWSIKPVYLGSLAMFEVGSVIAATAKTSSALIGGRALSGIGAVGLTVGGLIILTTLAKPQVQNLLVGIASSVISISSVLGPLFGGLLVDGPGWRWCFWINLPIGGAVILLLFASMTFSTPKTPAREQPLKEKLMHLDLLGTAIWALCLISLLLALQYGVQRPWNDTTIIVLFCVSGASLPVFLFQQFKRTRQGLFPLRIIRRRNVWAACGLLSFLFATLGAIFYYLPLFFQAVQGLSAQQSGFRTIAYVVSSALGVGIAVAAMTQLRHINPLLIVGSSIFWISTGLFTTFKVDSSTAYIVGIQVLAGVGFGLCVLCQTVCPRLVLDKMEIQLCHSVTLMLQVLASTFAIQIANIALSQILSDNLESLDLPSAIQQAALADLEHIRANLPADAVDRVLGALANAFQKAFNIGIGTAAVAWAFSLLVEWRRVEGKEKSEEPELSDGSGPTSSD</sequence>
<dbReference type="Gene3D" id="1.20.1720.10">
    <property type="entry name" value="Multidrug resistance protein D"/>
    <property type="match status" value="1"/>
</dbReference>
<feature type="compositionally biased region" description="Polar residues" evidence="6">
    <location>
        <begin position="7"/>
        <end position="20"/>
    </location>
</feature>
<evidence type="ECO:0000256" key="4">
    <source>
        <dbReference type="ARBA" id="ARBA00022989"/>
    </source>
</evidence>
<evidence type="ECO:0000259" key="8">
    <source>
        <dbReference type="PROSITE" id="PS50850"/>
    </source>
</evidence>
<feature type="transmembrane region" description="Helical" evidence="7">
    <location>
        <begin position="96"/>
        <end position="114"/>
    </location>
</feature>
<evidence type="ECO:0000313" key="10">
    <source>
        <dbReference type="Proteomes" id="UP001153618"/>
    </source>
</evidence>
<dbReference type="GO" id="GO:0022857">
    <property type="term" value="F:transmembrane transporter activity"/>
    <property type="evidence" value="ECO:0007669"/>
    <property type="project" value="InterPro"/>
</dbReference>
<dbReference type="PANTHER" id="PTHR23501">
    <property type="entry name" value="MAJOR FACILITATOR SUPERFAMILY"/>
    <property type="match status" value="1"/>
</dbReference>
<feature type="transmembrane region" description="Helical" evidence="7">
    <location>
        <begin position="360"/>
        <end position="379"/>
    </location>
</feature>
<comment type="subcellular location">
    <subcellularLocation>
        <location evidence="1">Membrane</location>
        <topology evidence="1">Multi-pass membrane protein</topology>
    </subcellularLocation>
</comment>
<keyword evidence="3 7" id="KW-0812">Transmembrane</keyword>
<keyword evidence="5 7" id="KW-0472">Membrane</keyword>
<feature type="transmembrane region" description="Helical" evidence="7">
    <location>
        <begin position="153"/>
        <end position="175"/>
    </location>
</feature>
<reference evidence="9" key="1">
    <citation type="submission" date="2021-07" db="EMBL/GenBank/DDBJ databases">
        <authorList>
            <person name="Branca A.L. A."/>
        </authorList>
    </citation>
    <scope>NUCLEOTIDE SEQUENCE</scope>
</reference>
<keyword evidence="4 7" id="KW-1133">Transmembrane helix</keyword>
<dbReference type="InterPro" id="IPR036259">
    <property type="entry name" value="MFS_trans_sf"/>
</dbReference>
<dbReference type="InterPro" id="IPR011701">
    <property type="entry name" value="MFS"/>
</dbReference>
<dbReference type="OrthoDB" id="10021397at2759"/>
<feature type="region of interest" description="Disordered" evidence="6">
    <location>
        <begin position="1"/>
        <end position="25"/>
    </location>
</feature>
<feature type="transmembrane region" description="Helical" evidence="7">
    <location>
        <begin position="181"/>
        <end position="201"/>
    </location>
</feature>
<dbReference type="InterPro" id="IPR020846">
    <property type="entry name" value="MFS_dom"/>
</dbReference>